<evidence type="ECO:0000256" key="1">
    <source>
        <dbReference type="SAM" id="MobiDB-lite"/>
    </source>
</evidence>
<dbReference type="AlphaFoldDB" id="A0AAV4KL62"/>
<proteinExistence type="predicted"/>
<keyword evidence="2" id="KW-0812">Transmembrane</keyword>
<keyword evidence="2" id="KW-0472">Membrane</keyword>
<feature type="compositionally biased region" description="Low complexity" evidence="1">
    <location>
        <begin position="193"/>
        <end position="212"/>
    </location>
</feature>
<sequence>MDLGSVIIAVAGVAGTLGGTFLTQRASERARRREIALLRDQEEGRENLLLRRTCYVEFNRAARQFTTALNKHLHVMRERAVEESDVEALEQAKADHRDRHSEAQMIAPDAVLARMSRVNRALSGVYGQVKRLERGAPEPGETTATAARDQAEIWNLLQAMRAAMRHDLGVTPEAPRPIAAPEPTAAPRPVETPEPIAAPARIPAAEPIAAAEPDGRPERRL</sequence>
<protein>
    <recommendedName>
        <fullName evidence="5">Secreted protein</fullName>
    </recommendedName>
</protein>
<evidence type="ECO:0000313" key="4">
    <source>
        <dbReference type="Proteomes" id="UP000642014"/>
    </source>
</evidence>
<comment type="caution">
    <text evidence="3">The sequence shown here is derived from an EMBL/GenBank/DDBJ whole genome shotgun (WGS) entry which is preliminary data.</text>
</comment>
<evidence type="ECO:0000313" key="3">
    <source>
        <dbReference type="EMBL" id="GGR29147.1"/>
    </source>
</evidence>
<feature type="compositionally biased region" description="Pro residues" evidence="1">
    <location>
        <begin position="174"/>
        <end position="192"/>
    </location>
</feature>
<dbReference type="RefSeq" id="WP_229991589.1">
    <property type="nucleotide sequence ID" value="NZ_BMSJ01000006.1"/>
</dbReference>
<dbReference type="GeneID" id="95453614"/>
<feature type="transmembrane region" description="Helical" evidence="2">
    <location>
        <begin position="6"/>
        <end position="23"/>
    </location>
</feature>
<dbReference type="EMBL" id="BMSJ01000006">
    <property type="protein sequence ID" value="GGR29147.1"/>
    <property type="molecule type" value="Genomic_DNA"/>
</dbReference>
<gene>
    <name evidence="3" type="ORF">GCM10010497_34340</name>
</gene>
<name>A0AAV4KL62_9ACTN</name>
<organism evidence="3 4">
    <name type="scientific">Streptomyces cinereoruber</name>
    <dbReference type="NCBI Taxonomy" id="67260"/>
    <lineage>
        <taxon>Bacteria</taxon>
        <taxon>Bacillati</taxon>
        <taxon>Actinomycetota</taxon>
        <taxon>Actinomycetes</taxon>
        <taxon>Kitasatosporales</taxon>
        <taxon>Streptomycetaceae</taxon>
        <taxon>Streptomyces</taxon>
    </lineage>
</organism>
<evidence type="ECO:0008006" key="5">
    <source>
        <dbReference type="Google" id="ProtNLM"/>
    </source>
</evidence>
<accession>A0AAV4KL62</accession>
<keyword evidence="2" id="KW-1133">Transmembrane helix</keyword>
<dbReference type="Proteomes" id="UP000642014">
    <property type="component" value="Unassembled WGS sequence"/>
</dbReference>
<feature type="region of interest" description="Disordered" evidence="1">
    <location>
        <begin position="171"/>
        <end position="221"/>
    </location>
</feature>
<reference evidence="3 4" key="1">
    <citation type="journal article" date="2014" name="Int. J. Syst. Evol. Microbiol.">
        <title>Complete genome sequence of Corynebacterium casei LMG S-19264T (=DSM 44701T), isolated from a smear-ripened cheese.</title>
        <authorList>
            <consortium name="US DOE Joint Genome Institute (JGI-PGF)"/>
            <person name="Walter F."/>
            <person name="Albersmeier A."/>
            <person name="Kalinowski J."/>
            <person name="Ruckert C."/>
        </authorList>
    </citation>
    <scope>NUCLEOTIDE SEQUENCE [LARGE SCALE GENOMIC DNA]</scope>
    <source>
        <strain evidence="3 4">JCM 4205</strain>
    </source>
</reference>
<evidence type="ECO:0000256" key="2">
    <source>
        <dbReference type="SAM" id="Phobius"/>
    </source>
</evidence>